<evidence type="ECO:0000313" key="2">
    <source>
        <dbReference type="Proteomes" id="UP000030170"/>
    </source>
</evidence>
<organism evidence="1 2">
    <name type="scientific">Neosynechococcus sphagnicola sy1</name>
    <dbReference type="NCBI Taxonomy" id="1497020"/>
    <lineage>
        <taxon>Bacteria</taxon>
        <taxon>Bacillati</taxon>
        <taxon>Cyanobacteriota</taxon>
        <taxon>Cyanophyceae</taxon>
        <taxon>Neosynechococcales</taxon>
        <taxon>Neosynechococcaceae</taxon>
        <taxon>Neosynechococcus</taxon>
    </lineage>
</organism>
<proteinExistence type="predicted"/>
<dbReference type="STRING" id="1497020.DO97_08890"/>
<protein>
    <submittedName>
        <fullName evidence="1">Uncharacterized protein</fullName>
    </submittedName>
</protein>
<dbReference type="Proteomes" id="UP000030170">
    <property type="component" value="Unassembled WGS sequence"/>
</dbReference>
<accession>A0A098TKU4</accession>
<name>A0A098TKU4_9CYAN</name>
<dbReference type="OrthoDB" id="465307at2"/>
<dbReference type="AlphaFoldDB" id="A0A098TKU4"/>
<dbReference type="RefSeq" id="WP_036533813.1">
    <property type="nucleotide sequence ID" value="NZ_JJML01000026.1"/>
</dbReference>
<reference evidence="1 2" key="1">
    <citation type="journal article" date="2014" name="Mol. Ecol.">
        <title>Evolution of Synechococcus.</title>
        <authorList>
            <person name="Dvorak P."/>
            <person name="Casamatta D."/>
            <person name="Hasler P."/>
            <person name="Poulickova A."/>
            <person name="Ondrej V."/>
            <person name="Sanges R."/>
        </authorList>
    </citation>
    <scope>NUCLEOTIDE SEQUENCE [LARGE SCALE GENOMIC DNA]</scope>
    <source>
        <strain evidence="1 2">CAUP A 1101</strain>
    </source>
</reference>
<sequence length="68" mass="7981">MNSNDLAQYLEATDSVFKPWLLMRFCLQNLKQHPSSFPPEDDPLEMADIHPDLMNLWEGWQGVEDEVF</sequence>
<gene>
    <name evidence="1" type="ORF">DO97_08890</name>
</gene>
<keyword evidence="2" id="KW-1185">Reference proteome</keyword>
<comment type="caution">
    <text evidence="1">The sequence shown here is derived from an EMBL/GenBank/DDBJ whole genome shotgun (WGS) entry which is preliminary data.</text>
</comment>
<evidence type="ECO:0000313" key="1">
    <source>
        <dbReference type="EMBL" id="KGF72467.1"/>
    </source>
</evidence>
<dbReference type="EMBL" id="JJML01000026">
    <property type="protein sequence ID" value="KGF72467.1"/>
    <property type="molecule type" value="Genomic_DNA"/>
</dbReference>